<dbReference type="PANTHER" id="PTHR42905:SF5">
    <property type="entry name" value="CARBOXYVINYL-CARBOXYPHOSPHONATE PHOSPHORYLMUTASE, CHLOROPLASTIC"/>
    <property type="match status" value="1"/>
</dbReference>
<gene>
    <name evidence="1" type="ORF">DFR41_1011321</name>
</gene>
<dbReference type="Gene3D" id="3.20.20.60">
    <property type="entry name" value="Phosphoenolpyruvate-binding domains"/>
    <property type="match status" value="1"/>
</dbReference>
<dbReference type="AlphaFoldDB" id="A0A370FPR5"/>
<dbReference type="SUPFAM" id="SSF51621">
    <property type="entry name" value="Phosphoenolpyruvate/pyruvate domain"/>
    <property type="match status" value="1"/>
</dbReference>
<dbReference type="PANTHER" id="PTHR42905">
    <property type="entry name" value="PHOSPHOENOLPYRUVATE CARBOXYLASE"/>
    <property type="match status" value="1"/>
</dbReference>
<evidence type="ECO:0000313" key="1">
    <source>
        <dbReference type="EMBL" id="RDI29560.1"/>
    </source>
</evidence>
<accession>A0A370FPR5</accession>
<dbReference type="InterPro" id="IPR039556">
    <property type="entry name" value="ICL/PEPM"/>
</dbReference>
<protein>
    <submittedName>
        <fullName evidence="1">Methylisocitrate lyase</fullName>
    </submittedName>
</protein>
<keyword evidence="1" id="KW-0456">Lyase</keyword>
<dbReference type="RefSeq" id="WP_114802092.1">
    <property type="nucleotide sequence ID" value="NZ_QQAV01000001.1"/>
</dbReference>
<comment type="caution">
    <text evidence="1">The sequence shown here is derived from an EMBL/GenBank/DDBJ whole genome shotgun (WGS) entry which is preliminary data.</text>
</comment>
<reference evidence="1 2" key="1">
    <citation type="submission" date="2018-07" db="EMBL/GenBank/DDBJ databases">
        <title>Genomic Encyclopedia of Type Strains, Phase IV (KMG-IV): sequencing the most valuable type-strain genomes for metagenomic binning, comparative biology and taxonomic classification.</title>
        <authorList>
            <person name="Goeker M."/>
        </authorList>
    </citation>
    <scope>NUCLEOTIDE SEQUENCE [LARGE SCALE GENOMIC DNA]</scope>
    <source>
        <strain evidence="1 2">DSM 21352</strain>
    </source>
</reference>
<dbReference type="GO" id="GO:0016833">
    <property type="term" value="F:oxo-acid-lyase activity"/>
    <property type="evidence" value="ECO:0007669"/>
    <property type="project" value="UniProtKB-ARBA"/>
</dbReference>
<organism evidence="1 2">
    <name type="scientific">Pseudacidovorax intermedius</name>
    <dbReference type="NCBI Taxonomy" id="433924"/>
    <lineage>
        <taxon>Bacteria</taxon>
        <taxon>Pseudomonadati</taxon>
        <taxon>Pseudomonadota</taxon>
        <taxon>Betaproteobacteria</taxon>
        <taxon>Burkholderiales</taxon>
        <taxon>Comamonadaceae</taxon>
        <taxon>Pseudacidovorax</taxon>
    </lineage>
</organism>
<dbReference type="CDD" id="cd00377">
    <property type="entry name" value="ICL_PEPM"/>
    <property type="match status" value="1"/>
</dbReference>
<dbReference type="Pfam" id="PF13714">
    <property type="entry name" value="PEP_mutase"/>
    <property type="match status" value="1"/>
</dbReference>
<proteinExistence type="predicted"/>
<dbReference type="InterPro" id="IPR040442">
    <property type="entry name" value="Pyrv_kinase-like_dom_sf"/>
</dbReference>
<name>A0A370FPR5_9BURK</name>
<dbReference type="InterPro" id="IPR015813">
    <property type="entry name" value="Pyrv/PenolPyrv_kinase-like_dom"/>
</dbReference>
<sequence>MPTLRQTLRQRITDGPTFWMAGVQDALSALLVDQSDFDGIFTTGFGISASLLGQPDMEVYTLTENVAVVNRIANVVKKPIFADADTGYGNVINVARTVREFEKAGVAAISIEDQISPKRCPAAASVMPVVPVKDAVARIRAAVDARQDPDFLIVARTDVLDPAEAMDRAARYAEAGADLIQPISRTFKSYEDLVKLREVSGRRLSLQLMQGLWMEKLSREQVESVAAFATYPIVTLMSTVHALQANLATLAARRSGEVDGLPAGQVPMAEFKRVIGWEAMEARQAHYEQQD</sequence>
<dbReference type="OrthoDB" id="9771433at2"/>
<keyword evidence="2" id="KW-1185">Reference proteome</keyword>
<evidence type="ECO:0000313" key="2">
    <source>
        <dbReference type="Proteomes" id="UP000255265"/>
    </source>
</evidence>
<dbReference type="Proteomes" id="UP000255265">
    <property type="component" value="Unassembled WGS sequence"/>
</dbReference>
<dbReference type="EMBL" id="QQAV01000001">
    <property type="protein sequence ID" value="RDI29560.1"/>
    <property type="molecule type" value="Genomic_DNA"/>
</dbReference>